<feature type="signal peptide" evidence="2">
    <location>
        <begin position="1"/>
        <end position="25"/>
    </location>
</feature>
<evidence type="ECO:0000313" key="3">
    <source>
        <dbReference type="EMBL" id="KAJ1910924.1"/>
    </source>
</evidence>
<feature type="region of interest" description="Disordered" evidence="1">
    <location>
        <begin position="28"/>
        <end position="56"/>
    </location>
</feature>
<sequence>MKFSTSLVLLVAATVAMLATVHVHALPHPGQAEDKSSLDKAGDHLDKAATSTKRAVGESINAGKNLAKAGGRLVKGSVEKVHDEVHEHVNDAKKKTRKVVDAILD</sequence>
<feature type="compositionally biased region" description="Basic and acidic residues" evidence="1">
    <location>
        <begin position="31"/>
        <end position="47"/>
    </location>
</feature>
<dbReference type="Proteomes" id="UP001150569">
    <property type="component" value="Unassembled WGS sequence"/>
</dbReference>
<evidence type="ECO:0000256" key="1">
    <source>
        <dbReference type="SAM" id="MobiDB-lite"/>
    </source>
</evidence>
<feature type="chain" id="PRO_5040837643" evidence="2">
    <location>
        <begin position="26"/>
        <end position="105"/>
    </location>
</feature>
<keyword evidence="2" id="KW-0732">Signal</keyword>
<dbReference type="EMBL" id="JANBPT010000989">
    <property type="protein sequence ID" value="KAJ1910924.1"/>
    <property type="molecule type" value="Genomic_DNA"/>
</dbReference>
<reference evidence="3" key="1">
    <citation type="submission" date="2022-07" db="EMBL/GenBank/DDBJ databases">
        <title>Phylogenomic reconstructions and comparative analyses of Kickxellomycotina fungi.</title>
        <authorList>
            <person name="Reynolds N.K."/>
            <person name="Stajich J.E."/>
            <person name="Barry K."/>
            <person name="Grigoriev I.V."/>
            <person name="Crous P."/>
            <person name="Smith M.E."/>
        </authorList>
    </citation>
    <scope>NUCLEOTIDE SEQUENCE</scope>
    <source>
        <strain evidence="3">RSA 861</strain>
    </source>
</reference>
<evidence type="ECO:0000256" key="2">
    <source>
        <dbReference type="SAM" id="SignalP"/>
    </source>
</evidence>
<proteinExistence type="predicted"/>
<protein>
    <submittedName>
        <fullName evidence="3">Uncharacterized protein</fullName>
    </submittedName>
</protein>
<organism evidence="3 4">
    <name type="scientific">Tieghemiomyces parasiticus</name>
    <dbReference type="NCBI Taxonomy" id="78921"/>
    <lineage>
        <taxon>Eukaryota</taxon>
        <taxon>Fungi</taxon>
        <taxon>Fungi incertae sedis</taxon>
        <taxon>Zoopagomycota</taxon>
        <taxon>Kickxellomycotina</taxon>
        <taxon>Dimargaritomycetes</taxon>
        <taxon>Dimargaritales</taxon>
        <taxon>Dimargaritaceae</taxon>
        <taxon>Tieghemiomyces</taxon>
    </lineage>
</organism>
<accession>A0A9W7ZQM7</accession>
<comment type="caution">
    <text evidence="3">The sequence shown here is derived from an EMBL/GenBank/DDBJ whole genome shotgun (WGS) entry which is preliminary data.</text>
</comment>
<keyword evidence="4" id="KW-1185">Reference proteome</keyword>
<name>A0A9W7ZQM7_9FUNG</name>
<gene>
    <name evidence="3" type="ORF">IWQ60_010399</name>
</gene>
<dbReference type="AlphaFoldDB" id="A0A9W7ZQM7"/>
<evidence type="ECO:0000313" key="4">
    <source>
        <dbReference type="Proteomes" id="UP001150569"/>
    </source>
</evidence>